<dbReference type="InterPro" id="IPR004089">
    <property type="entry name" value="MCPsignal_dom"/>
</dbReference>
<feature type="compositionally biased region" description="Low complexity" evidence="7">
    <location>
        <begin position="351"/>
        <end position="363"/>
    </location>
</feature>
<dbReference type="GO" id="GO:0007165">
    <property type="term" value="P:signal transduction"/>
    <property type="evidence" value="ECO:0007669"/>
    <property type="project" value="UniProtKB-KW"/>
</dbReference>
<evidence type="ECO:0000313" key="11">
    <source>
        <dbReference type="EMBL" id="KOO52631.1"/>
    </source>
</evidence>
<keyword evidence="8" id="KW-1133">Transmembrane helix</keyword>
<evidence type="ECO:0000313" key="12">
    <source>
        <dbReference type="Proteomes" id="UP000036867"/>
    </source>
</evidence>
<dbReference type="Gene3D" id="6.10.340.10">
    <property type="match status" value="1"/>
</dbReference>
<evidence type="ECO:0000256" key="6">
    <source>
        <dbReference type="PROSITE-ProRule" id="PRU00284"/>
    </source>
</evidence>
<dbReference type="PANTHER" id="PTHR32089:SF114">
    <property type="entry name" value="METHYL-ACCEPTING CHEMOTAXIS PROTEIN MCPB"/>
    <property type="match status" value="1"/>
</dbReference>
<name>A0A0M0LNQ5_9BACL</name>
<evidence type="ECO:0000256" key="5">
    <source>
        <dbReference type="ARBA" id="ARBA00029447"/>
    </source>
</evidence>
<dbReference type="Proteomes" id="UP000036867">
    <property type="component" value="Unassembled WGS sequence"/>
</dbReference>
<comment type="caution">
    <text evidence="11">The sequence shown here is derived from an EMBL/GenBank/DDBJ whole genome shotgun (WGS) entry which is preliminary data.</text>
</comment>
<dbReference type="Pfam" id="PF00015">
    <property type="entry name" value="MCPsignal"/>
    <property type="match status" value="1"/>
</dbReference>
<dbReference type="AlphaFoldDB" id="A0A0M0LNQ5"/>
<feature type="transmembrane region" description="Helical" evidence="8">
    <location>
        <begin position="7"/>
        <end position="28"/>
    </location>
</feature>
<protein>
    <submittedName>
        <fullName evidence="11">Chemotaxis protein</fullName>
    </submittedName>
</protein>
<evidence type="ECO:0000259" key="9">
    <source>
        <dbReference type="PROSITE" id="PS50111"/>
    </source>
</evidence>
<organism evidence="11 12">
    <name type="scientific">Viridibacillus arvi</name>
    <dbReference type="NCBI Taxonomy" id="263475"/>
    <lineage>
        <taxon>Bacteria</taxon>
        <taxon>Bacillati</taxon>
        <taxon>Bacillota</taxon>
        <taxon>Bacilli</taxon>
        <taxon>Bacillales</taxon>
        <taxon>Caryophanaceae</taxon>
        <taxon>Viridibacillus</taxon>
    </lineage>
</organism>
<dbReference type="Gene3D" id="1.10.287.950">
    <property type="entry name" value="Methyl-accepting chemotaxis protein"/>
    <property type="match status" value="1"/>
</dbReference>
<dbReference type="SMART" id="SM00304">
    <property type="entry name" value="HAMP"/>
    <property type="match status" value="1"/>
</dbReference>
<comment type="similarity">
    <text evidence="5">Belongs to the methyl-accepting chemotaxis (MCP) protein family.</text>
</comment>
<dbReference type="PANTHER" id="PTHR32089">
    <property type="entry name" value="METHYL-ACCEPTING CHEMOTAXIS PROTEIN MCPB"/>
    <property type="match status" value="1"/>
</dbReference>
<keyword evidence="2" id="KW-1003">Cell membrane</keyword>
<sequence>MKKTKQQILLIALFITVGTLLVVLFISIKFSKTISNPIKHIADLMRELSKGDLTVAIRKSNRNDEIGQLTEAMQVMKNTLHDTIQQVADASSSVSAQSEELTHSALEVKIGSELIARTMQEITSGTEKQADNTSNLADTMGVFATKAQEMSEKGGHIQTSSIEVLGLTNNGQQLMASSENQMMKIEEIVHEAVRKMDHLDNQVQEISKLVSVIQEVATQTNLLALNAAIEAARAGERGKGFAVVADEVRKLAEQVSVSVTDITGIVINIQTESSDVTKSLQSSYIEVEQGTRHIKTTSNTLDEINDAVTEMVGNIKIIAENLSDIAINSQELNSSIVEIAAISEESASGVEETAATSEQSSSSMDEVAVRSEKLADLANELDELVRQFKL</sequence>
<dbReference type="PATRIC" id="fig|263475.3.peg.1080"/>
<dbReference type="EMBL" id="LILB01000001">
    <property type="protein sequence ID" value="KOO52631.1"/>
    <property type="molecule type" value="Genomic_DNA"/>
</dbReference>
<dbReference type="Pfam" id="PF00672">
    <property type="entry name" value="HAMP"/>
    <property type="match status" value="1"/>
</dbReference>
<dbReference type="CDD" id="cd06225">
    <property type="entry name" value="HAMP"/>
    <property type="match status" value="1"/>
</dbReference>
<reference evidence="12" key="1">
    <citation type="submission" date="2015-08" db="EMBL/GenBank/DDBJ databases">
        <title>Fjat-10028 dsm 16317.</title>
        <authorList>
            <person name="Liu B."/>
            <person name="Wang J."/>
            <person name="Zhu Y."/>
            <person name="Liu G."/>
            <person name="Chen Q."/>
            <person name="Chen Z."/>
            <person name="Lan J."/>
            <person name="Che J."/>
            <person name="Ge C."/>
            <person name="Shi H."/>
            <person name="Pan Z."/>
            <person name="Liu X."/>
        </authorList>
    </citation>
    <scope>NUCLEOTIDE SEQUENCE [LARGE SCALE GENOMIC DNA]</scope>
    <source>
        <strain evidence="12">DSM 16317</strain>
    </source>
</reference>
<keyword evidence="4 6" id="KW-0807">Transducer</keyword>
<evidence type="ECO:0000256" key="4">
    <source>
        <dbReference type="ARBA" id="ARBA00023224"/>
    </source>
</evidence>
<dbReference type="GO" id="GO:0005886">
    <property type="term" value="C:plasma membrane"/>
    <property type="evidence" value="ECO:0007669"/>
    <property type="project" value="UniProtKB-SubCell"/>
</dbReference>
<dbReference type="SMART" id="SM00283">
    <property type="entry name" value="MA"/>
    <property type="match status" value="1"/>
</dbReference>
<gene>
    <name evidence="11" type="ORF">AMD00_03505</name>
</gene>
<comment type="subcellular location">
    <subcellularLocation>
        <location evidence="1">Cell membrane</location>
    </subcellularLocation>
</comment>
<dbReference type="PROSITE" id="PS50885">
    <property type="entry name" value="HAMP"/>
    <property type="match status" value="1"/>
</dbReference>
<keyword evidence="8" id="KW-0812">Transmembrane</keyword>
<dbReference type="PROSITE" id="PS50111">
    <property type="entry name" value="CHEMOTAXIS_TRANSDUC_2"/>
    <property type="match status" value="1"/>
</dbReference>
<evidence type="ECO:0000256" key="8">
    <source>
        <dbReference type="SAM" id="Phobius"/>
    </source>
</evidence>
<keyword evidence="3 8" id="KW-0472">Membrane</keyword>
<evidence type="ECO:0000256" key="2">
    <source>
        <dbReference type="ARBA" id="ARBA00022475"/>
    </source>
</evidence>
<dbReference type="STRING" id="263475.AMD00_03505"/>
<dbReference type="InterPro" id="IPR003660">
    <property type="entry name" value="HAMP_dom"/>
</dbReference>
<dbReference type="SUPFAM" id="SSF58104">
    <property type="entry name" value="Methyl-accepting chemotaxis protein (MCP) signaling domain"/>
    <property type="match status" value="1"/>
</dbReference>
<feature type="region of interest" description="Disordered" evidence="7">
    <location>
        <begin position="347"/>
        <end position="367"/>
    </location>
</feature>
<feature type="domain" description="Methyl-accepting transducer" evidence="9">
    <location>
        <begin position="104"/>
        <end position="354"/>
    </location>
</feature>
<evidence type="ECO:0000256" key="3">
    <source>
        <dbReference type="ARBA" id="ARBA00023136"/>
    </source>
</evidence>
<keyword evidence="12" id="KW-1185">Reference proteome</keyword>
<evidence type="ECO:0000256" key="1">
    <source>
        <dbReference type="ARBA" id="ARBA00004236"/>
    </source>
</evidence>
<evidence type="ECO:0000259" key="10">
    <source>
        <dbReference type="PROSITE" id="PS50885"/>
    </source>
</evidence>
<feature type="domain" description="HAMP" evidence="10">
    <location>
        <begin position="32"/>
        <end position="85"/>
    </location>
</feature>
<proteinExistence type="inferred from homology"/>
<evidence type="ECO:0000256" key="7">
    <source>
        <dbReference type="SAM" id="MobiDB-lite"/>
    </source>
</evidence>
<accession>A0A0M0LNQ5</accession>